<dbReference type="InterPro" id="IPR036388">
    <property type="entry name" value="WH-like_DNA-bd_sf"/>
</dbReference>
<dbReference type="AlphaFoldDB" id="A0A511DNM5"/>
<gene>
    <name evidence="6" type="ORF">PSU4_53750</name>
</gene>
<proteinExistence type="predicted"/>
<dbReference type="PANTHER" id="PTHR33164:SF57">
    <property type="entry name" value="MARR-FAMILY TRANSCRIPTIONAL REGULATOR"/>
    <property type="match status" value="1"/>
</dbReference>
<dbReference type="GO" id="GO:0003700">
    <property type="term" value="F:DNA-binding transcription factor activity"/>
    <property type="evidence" value="ECO:0007669"/>
    <property type="project" value="InterPro"/>
</dbReference>
<keyword evidence="7" id="KW-1185">Reference proteome</keyword>
<dbReference type="Gene3D" id="1.10.10.10">
    <property type="entry name" value="Winged helix-like DNA-binding domain superfamily/Winged helix DNA-binding domain"/>
    <property type="match status" value="1"/>
</dbReference>
<sequence length="195" mass="20705">MTSAAITTTGPTADLAGDPAPGDPAIIPSPTRSGDLTDDLTDDLAVADALGYELARLFRLVQRNSRGSGPADLDRATFHVLVHLASADGPQRSADLAGALCTDPSTVSRRVAALVKQGLIERRADPDDGRASLLAVTDDGHSALEQSRRHKARLVAEVLGAWPMEKRQALVTLLADFCTDFQQHELQAATPARRH</sequence>
<accession>A0A511DNM5</accession>
<dbReference type="SUPFAM" id="SSF46785">
    <property type="entry name" value="Winged helix' DNA-binding domain"/>
    <property type="match status" value="1"/>
</dbReference>
<dbReference type="Pfam" id="PF01047">
    <property type="entry name" value="MarR"/>
    <property type="match status" value="1"/>
</dbReference>
<comment type="caution">
    <text evidence="6">The sequence shown here is derived from an EMBL/GenBank/DDBJ whole genome shotgun (WGS) entry which is preliminary data.</text>
</comment>
<dbReference type="GO" id="GO:0006950">
    <property type="term" value="P:response to stress"/>
    <property type="evidence" value="ECO:0007669"/>
    <property type="project" value="TreeGrafter"/>
</dbReference>
<protein>
    <recommendedName>
        <fullName evidence="5">HTH marR-type domain-containing protein</fullName>
    </recommendedName>
</protein>
<evidence type="ECO:0000313" key="7">
    <source>
        <dbReference type="Proteomes" id="UP000321685"/>
    </source>
</evidence>
<dbReference type="InterPro" id="IPR036390">
    <property type="entry name" value="WH_DNA-bd_sf"/>
</dbReference>
<dbReference type="GO" id="GO:0003677">
    <property type="term" value="F:DNA binding"/>
    <property type="evidence" value="ECO:0007669"/>
    <property type="project" value="UniProtKB-KW"/>
</dbReference>
<evidence type="ECO:0000313" key="6">
    <source>
        <dbReference type="EMBL" id="GEL26421.1"/>
    </source>
</evidence>
<dbReference type="PROSITE" id="PS01117">
    <property type="entry name" value="HTH_MARR_1"/>
    <property type="match status" value="1"/>
</dbReference>
<dbReference type="PROSITE" id="PS50995">
    <property type="entry name" value="HTH_MARR_2"/>
    <property type="match status" value="1"/>
</dbReference>
<dbReference type="InterPro" id="IPR000835">
    <property type="entry name" value="HTH_MarR-typ"/>
</dbReference>
<keyword evidence="3" id="KW-0804">Transcription</keyword>
<keyword evidence="2" id="KW-0238">DNA-binding</keyword>
<evidence type="ECO:0000256" key="1">
    <source>
        <dbReference type="ARBA" id="ARBA00023015"/>
    </source>
</evidence>
<evidence type="ECO:0000259" key="5">
    <source>
        <dbReference type="PROSITE" id="PS50995"/>
    </source>
</evidence>
<reference evidence="6 7" key="1">
    <citation type="submission" date="2019-07" db="EMBL/GenBank/DDBJ databases">
        <title>Whole genome shotgun sequence of Pseudonocardia sulfidoxydans NBRC 16205.</title>
        <authorList>
            <person name="Hosoyama A."/>
            <person name="Uohara A."/>
            <person name="Ohji S."/>
            <person name="Ichikawa N."/>
        </authorList>
    </citation>
    <scope>NUCLEOTIDE SEQUENCE [LARGE SCALE GENOMIC DNA]</scope>
    <source>
        <strain evidence="6 7">NBRC 16205</strain>
    </source>
</reference>
<evidence type="ECO:0000256" key="4">
    <source>
        <dbReference type="SAM" id="MobiDB-lite"/>
    </source>
</evidence>
<dbReference type="EMBL" id="BJVJ01000089">
    <property type="protein sequence ID" value="GEL26421.1"/>
    <property type="molecule type" value="Genomic_DNA"/>
</dbReference>
<name>A0A511DNM5_9PSEU</name>
<feature type="compositionally biased region" description="Polar residues" evidence="4">
    <location>
        <begin position="1"/>
        <end position="11"/>
    </location>
</feature>
<dbReference type="PANTHER" id="PTHR33164">
    <property type="entry name" value="TRANSCRIPTIONAL REGULATOR, MARR FAMILY"/>
    <property type="match status" value="1"/>
</dbReference>
<dbReference type="RefSeq" id="WP_186817205.1">
    <property type="nucleotide sequence ID" value="NZ_BJVJ01000089.1"/>
</dbReference>
<evidence type="ECO:0000256" key="3">
    <source>
        <dbReference type="ARBA" id="ARBA00023163"/>
    </source>
</evidence>
<dbReference type="Proteomes" id="UP000321685">
    <property type="component" value="Unassembled WGS sequence"/>
</dbReference>
<keyword evidence="1" id="KW-0805">Transcription regulation</keyword>
<feature type="domain" description="HTH marR-type" evidence="5">
    <location>
        <begin position="47"/>
        <end position="179"/>
    </location>
</feature>
<organism evidence="6 7">
    <name type="scientific">Pseudonocardia sulfidoxydans NBRC 16205</name>
    <dbReference type="NCBI Taxonomy" id="1223511"/>
    <lineage>
        <taxon>Bacteria</taxon>
        <taxon>Bacillati</taxon>
        <taxon>Actinomycetota</taxon>
        <taxon>Actinomycetes</taxon>
        <taxon>Pseudonocardiales</taxon>
        <taxon>Pseudonocardiaceae</taxon>
        <taxon>Pseudonocardia</taxon>
    </lineage>
</organism>
<feature type="region of interest" description="Disordered" evidence="4">
    <location>
        <begin position="1"/>
        <end position="34"/>
    </location>
</feature>
<dbReference type="InterPro" id="IPR039422">
    <property type="entry name" value="MarR/SlyA-like"/>
</dbReference>
<evidence type="ECO:0000256" key="2">
    <source>
        <dbReference type="ARBA" id="ARBA00023125"/>
    </source>
</evidence>
<dbReference type="SMART" id="SM00347">
    <property type="entry name" value="HTH_MARR"/>
    <property type="match status" value="1"/>
</dbReference>
<dbReference type="InterPro" id="IPR023187">
    <property type="entry name" value="Tscrpt_reg_MarR-type_CS"/>
</dbReference>